<reference evidence="1" key="1">
    <citation type="submission" date="2022-02" db="EMBL/GenBank/DDBJ databases">
        <authorList>
            <person name="Henning P.M."/>
            <person name="McCubbin A.G."/>
            <person name="Shore J.S."/>
        </authorList>
    </citation>
    <scope>NUCLEOTIDE SEQUENCE</scope>
    <source>
        <strain evidence="1">F60SS</strain>
        <tissue evidence="1">Leaves</tissue>
    </source>
</reference>
<evidence type="ECO:0000313" key="2">
    <source>
        <dbReference type="Proteomes" id="UP001141552"/>
    </source>
</evidence>
<sequence length="97" mass="10988">MAQKRWRKKKRETKKKLLGAVSVHANWRKFDSHSTILGKSRNAIGIVGEACECILDALTCSLLAWFILNLISNVLNPSTAVRRRVSCIAFYEIQARS</sequence>
<keyword evidence="2" id="KW-1185">Reference proteome</keyword>
<comment type="caution">
    <text evidence="1">The sequence shown here is derived from an EMBL/GenBank/DDBJ whole genome shotgun (WGS) entry which is preliminary data.</text>
</comment>
<evidence type="ECO:0000313" key="1">
    <source>
        <dbReference type="EMBL" id="KAJ4827858.1"/>
    </source>
</evidence>
<dbReference type="EMBL" id="JAKUCV010006319">
    <property type="protein sequence ID" value="KAJ4827858.1"/>
    <property type="molecule type" value="Genomic_DNA"/>
</dbReference>
<name>A0A9Q0FAE2_9ROSI</name>
<dbReference type="Proteomes" id="UP001141552">
    <property type="component" value="Unassembled WGS sequence"/>
</dbReference>
<gene>
    <name evidence="1" type="ORF">Tsubulata_013005</name>
</gene>
<dbReference type="AlphaFoldDB" id="A0A9Q0FAE2"/>
<accession>A0A9Q0FAE2</accession>
<reference evidence="1" key="2">
    <citation type="journal article" date="2023" name="Plants (Basel)">
        <title>Annotation of the Turnera subulata (Passifloraceae) Draft Genome Reveals the S-Locus Evolved after the Divergence of Turneroideae from Passifloroideae in a Stepwise Manner.</title>
        <authorList>
            <person name="Henning P.M."/>
            <person name="Roalson E.H."/>
            <person name="Mir W."/>
            <person name="McCubbin A.G."/>
            <person name="Shore J.S."/>
        </authorList>
    </citation>
    <scope>NUCLEOTIDE SEQUENCE</scope>
    <source>
        <strain evidence="1">F60SS</strain>
    </source>
</reference>
<proteinExistence type="predicted"/>
<organism evidence="1 2">
    <name type="scientific">Turnera subulata</name>
    <dbReference type="NCBI Taxonomy" id="218843"/>
    <lineage>
        <taxon>Eukaryota</taxon>
        <taxon>Viridiplantae</taxon>
        <taxon>Streptophyta</taxon>
        <taxon>Embryophyta</taxon>
        <taxon>Tracheophyta</taxon>
        <taxon>Spermatophyta</taxon>
        <taxon>Magnoliopsida</taxon>
        <taxon>eudicotyledons</taxon>
        <taxon>Gunneridae</taxon>
        <taxon>Pentapetalae</taxon>
        <taxon>rosids</taxon>
        <taxon>fabids</taxon>
        <taxon>Malpighiales</taxon>
        <taxon>Passifloraceae</taxon>
        <taxon>Turnera</taxon>
    </lineage>
</organism>
<protein>
    <submittedName>
        <fullName evidence="1">Uncharacterized protein</fullName>
    </submittedName>
</protein>